<keyword evidence="2" id="KW-1185">Reference proteome</keyword>
<proteinExistence type="predicted"/>
<comment type="caution">
    <text evidence="1">The sequence shown here is derived from an EMBL/GenBank/DDBJ whole genome shotgun (WGS) entry which is preliminary data.</text>
</comment>
<protein>
    <submittedName>
        <fullName evidence="1">Uncharacterized protein</fullName>
    </submittedName>
</protein>
<sequence>MKSAFLHQRKIRNVYIAYLEEHCQRIPVPTHPYAHKLKDELGTLLNSLHRCADGSFPHETIKLGNQFSNAVNRECKRTTEVLHAEMSPD</sequence>
<dbReference type="Proteomes" id="UP001159363">
    <property type="component" value="Chromosome 6"/>
</dbReference>
<feature type="non-terminal residue" evidence="1">
    <location>
        <position position="89"/>
    </location>
</feature>
<evidence type="ECO:0000313" key="2">
    <source>
        <dbReference type="Proteomes" id="UP001159363"/>
    </source>
</evidence>
<dbReference type="EMBL" id="JARBHB010000007">
    <property type="protein sequence ID" value="KAJ8879934.1"/>
    <property type="molecule type" value="Genomic_DNA"/>
</dbReference>
<name>A0ABQ9H6K2_9NEOP</name>
<accession>A0ABQ9H6K2</accession>
<gene>
    <name evidence="1" type="ORF">PR048_020555</name>
</gene>
<reference evidence="1 2" key="1">
    <citation type="submission" date="2023-02" db="EMBL/GenBank/DDBJ databases">
        <title>LHISI_Scaffold_Assembly.</title>
        <authorList>
            <person name="Stuart O.P."/>
            <person name="Cleave R."/>
            <person name="Magrath M.J.L."/>
            <person name="Mikheyev A.S."/>
        </authorList>
    </citation>
    <scope>NUCLEOTIDE SEQUENCE [LARGE SCALE GENOMIC DNA]</scope>
    <source>
        <strain evidence="1">Daus_M_001</strain>
        <tissue evidence="1">Leg muscle</tissue>
    </source>
</reference>
<evidence type="ECO:0000313" key="1">
    <source>
        <dbReference type="EMBL" id="KAJ8879934.1"/>
    </source>
</evidence>
<organism evidence="1 2">
    <name type="scientific">Dryococelus australis</name>
    <dbReference type="NCBI Taxonomy" id="614101"/>
    <lineage>
        <taxon>Eukaryota</taxon>
        <taxon>Metazoa</taxon>
        <taxon>Ecdysozoa</taxon>
        <taxon>Arthropoda</taxon>
        <taxon>Hexapoda</taxon>
        <taxon>Insecta</taxon>
        <taxon>Pterygota</taxon>
        <taxon>Neoptera</taxon>
        <taxon>Polyneoptera</taxon>
        <taxon>Phasmatodea</taxon>
        <taxon>Verophasmatodea</taxon>
        <taxon>Anareolatae</taxon>
        <taxon>Phasmatidae</taxon>
        <taxon>Eurycanthinae</taxon>
        <taxon>Dryococelus</taxon>
    </lineage>
</organism>